<gene>
    <name evidence="2" type="ORF">OG549_03060</name>
</gene>
<evidence type="ECO:0000256" key="1">
    <source>
        <dbReference type="SAM" id="MobiDB-lite"/>
    </source>
</evidence>
<dbReference type="AlphaFoldDB" id="A0AAU2UX01"/>
<dbReference type="EMBL" id="CP108318">
    <property type="protein sequence ID" value="WTW59712.1"/>
    <property type="molecule type" value="Genomic_DNA"/>
</dbReference>
<accession>A0AAU2UX01</accession>
<proteinExistence type="predicted"/>
<sequence>MSVLTAIHFPVHHATPRKHGAARARLTSILRRLADSPLDSTVIRAAPGPASARTPKGQAQSGSAPHAHWHPVTGPDGRRHLEATWH</sequence>
<name>A0AAU2UX01_9ACTN</name>
<reference evidence="2" key="1">
    <citation type="submission" date="2022-10" db="EMBL/GenBank/DDBJ databases">
        <title>The complete genomes of actinobacterial strains from the NBC collection.</title>
        <authorList>
            <person name="Joergensen T.S."/>
            <person name="Alvarez Arevalo M."/>
            <person name="Sterndorff E.B."/>
            <person name="Faurdal D."/>
            <person name="Vuksanovic O."/>
            <person name="Mourched A.-S."/>
            <person name="Charusanti P."/>
            <person name="Shaw S."/>
            <person name="Blin K."/>
            <person name="Weber T."/>
        </authorList>
    </citation>
    <scope>NUCLEOTIDE SEQUENCE</scope>
    <source>
        <strain evidence="2">NBC_00003</strain>
    </source>
</reference>
<feature type="region of interest" description="Disordered" evidence="1">
    <location>
        <begin position="40"/>
        <end position="86"/>
    </location>
</feature>
<protein>
    <submittedName>
        <fullName evidence="2">Uncharacterized protein</fullName>
    </submittedName>
</protein>
<feature type="compositionally biased region" description="Basic and acidic residues" evidence="1">
    <location>
        <begin position="76"/>
        <end position="86"/>
    </location>
</feature>
<evidence type="ECO:0000313" key="2">
    <source>
        <dbReference type="EMBL" id="WTW59712.1"/>
    </source>
</evidence>
<organism evidence="2">
    <name type="scientific">Streptomyces sp. NBC_00003</name>
    <dbReference type="NCBI Taxonomy" id="2903608"/>
    <lineage>
        <taxon>Bacteria</taxon>
        <taxon>Bacillati</taxon>
        <taxon>Actinomycetota</taxon>
        <taxon>Actinomycetes</taxon>
        <taxon>Kitasatosporales</taxon>
        <taxon>Streptomycetaceae</taxon>
        <taxon>Streptomyces</taxon>
    </lineage>
</organism>